<dbReference type="InterPro" id="IPR036689">
    <property type="entry name" value="ESAT-6-like_sf"/>
</dbReference>
<gene>
    <name evidence="3" type="ORF">Kpho01_34270</name>
</gene>
<dbReference type="AlphaFoldDB" id="A0A9W6PHW3"/>
<dbReference type="Proteomes" id="UP001165143">
    <property type="component" value="Unassembled WGS sequence"/>
</dbReference>
<feature type="domain" description="Putative T7SS secretion signal" evidence="2">
    <location>
        <begin position="26"/>
        <end position="203"/>
    </location>
</feature>
<dbReference type="Pfam" id="PF21725">
    <property type="entry name" value="T7SS_signal"/>
    <property type="match status" value="1"/>
</dbReference>
<reference evidence="3" key="1">
    <citation type="submission" date="2023-02" db="EMBL/GenBank/DDBJ databases">
        <title>Kitasatospora phosalacinea NBRC 14362.</title>
        <authorList>
            <person name="Ichikawa N."/>
            <person name="Sato H."/>
            <person name="Tonouchi N."/>
        </authorList>
    </citation>
    <scope>NUCLEOTIDE SEQUENCE</scope>
    <source>
        <strain evidence="3">NBRC 14362</strain>
    </source>
</reference>
<dbReference type="EMBL" id="BSRX01000018">
    <property type="protein sequence ID" value="GLW55416.1"/>
    <property type="molecule type" value="Genomic_DNA"/>
</dbReference>
<evidence type="ECO:0000313" key="3">
    <source>
        <dbReference type="EMBL" id="GLW55416.1"/>
    </source>
</evidence>
<comment type="caution">
    <text evidence="3">The sequence shown here is derived from an EMBL/GenBank/DDBJ whole genome shotgun (WGS) entry which is preliminary data.</text>
</comment>
<dbReference type="SUPFAM" id="SSF140453">
    <property type="entry name" value="EsxAB dimer-like"/>
    <property type="match status" value="1"/>
</dbReference>
<evidence type="ECO:0000313" key="4">
    <source>
        <dbReference type="Proteomes" id="UP001165143"/>
    </source>
</evidence>
<accession>A0A9W6PHW3</accession>
<proteinExistence type="predicted"/>
<protein>
    <submittedName>
        <fullName evidence="3">Membrane protein</fullName>
    </submittedName>
</protein>
<dbReference type="RefSeq" id="WP_051776920.1">
    <property type="nucleotide sequence ID" value="NZ_BSRX01000018.1"/>
</dbReference>
<dbReference type="InterPro" id="IPR049082">
    <property type="entry name" value="T7SS_signal"/>
</dbReference>
<name>A0A9W6PHW3_9ACTN</name>
<organism evidence="3 4">
    <name type="scientific">Kitasatospora phosalacinea</name>
    <dbReference type="NCBI Taxonomy" id="2065"/>
    <lineage>
        <taxon>Bacteria</taxon>
        <taxon>Bacillati</taxon>
        <taxon>Actinomycetota</taxon>
        <taxon>Actinomycetes</taxon>
        <taxon>Kitasatosporales</taxon>
        <taxon>Streptomycetaceae</taxon>
        <taxon>Kitasatospora</taxon>
    </lineage>
</organism>
<sequence length="457" mass="47654">MSGDFFSYVVGFDQDFPALGFNPAPGNPGNVDGLVGKLNKAATAMDSAHRTLVEVGQGGSVWEGDAAQAFSGKIGELPGYLEDSVDAMRQASSALNNWRSQLSSYQDTARRYEEEAQYAKDRMESAKKTREQASDRYDKASDSPAFKLIGMHFDDQATFSQAQNQIDSASAEYQAAGDALEAANRDLQSIKDELEAIVKQARELYFHHQDDADRTAKALRRANQNAPDISAWEKLGNKFKDVGKSIKKWATDHADTLKKIGDIASGISAVLGIASLATVWCPPLSAALGVASAGASTVALGAHGMAKLGGADISMMTLAGDAIGAVPFGTGLFKAGKAAKTAVTGAEAVVKGGRVVTEAVAPVIVKGAGLAANSGKVAAAVGENVVKVAAEGGIMHKALGYAVTKTPLRNFALIHEAGELAGKLSVQSMWSTVPQAAVKAFGLGVHAPNLYHQVTGS</sequence>
<feature type="region of interest" description="Disordered" evidence="1">
    <location>
        <begin position="116"/>
        <end position="139"/>
    </location>
</feature>
<evidence type="ECO:0000259" key="2">
    <source>
        <dbReference type="Pfam" id="PF21725"/>
    </source>
</evidence>
<dbReference type="OrthoDB" id="4140785at2"/>
<evidence type="ECO:0000256" key="1">
    <source>
        <dbReference type="SAM" id="MobiDB-lite"/>
    </source>
</evidence>